<dbReference type="RefSeq" id="WP_344816323.1">
    <property type="nucleotide sequence ID" value="NZ_BAABCT010000004.1"/>
</dbReference>
<dbReference type="SUPFAM" id="SSF55248">
    <property type="entry name" value="PCD-like"/>
    <property type="match status" value="1"/>
</dbReference>
<reference evidence="6" key="1">
    <citation type="journal article" date="2019" name="Int. J. Syst. Evol. Microbiol.">
        <title>The Global Catalogue of Microorganisms (GCM) 10K type strain sequencing project: providing services to taxonomists for standard genome sequencing and annotation.</title>
        <authorList>
            <consortium name="The Broad Institute Genomics Platform"/>
            <consortium name="The Broad Institute Genome Sequencing Center for Infectious Disease"/>
            <person name="Wu L."/>
            <person name="Ma J."/>
        </authorList>
    </citation>
    <scope>NUCLEOTIDE SEQUENCE [LARGE SCALE GENOMIC DNA]</scope>
    <source>
        <strain evidence="6">JCM 17069</strain>
    </source>
</reference>
<evidence type="ECO:0000256" key="3">
    <source>
        <dbReference type="ARBA" id="ARBA00013252"/>
    </source>
</evidence>
<comment type="similarity">
    <text evidence="2">Belongs to the pterin-4-alpha-carbinolamine dehydratase family.</text>
</comment>
<dbReference type="EC" id="4.2.1.96" evidence="3"/>
<dbReference type="Proteomes" id="UP001500367">
    <property type="component" value="Unassembled WGS sequence"/>
</dbReference>
<gene>
    <name evidence="5" type="ORF">GCM10022389_17330</name>
</gene>
<keyword evidence="4" id="KW-0456">Lyase</keyword>
<sequence>MENINWETVNGKLVTNLKFKSQTELVEFLLKVAHFADEMNHHPDCKIHKAFQLEISLFTHDKNEITDLDYQLAGKIDSIITK</sequence>
<keyword evidence="6" id="KW-1185">Reference proteome</keyword>
<name>A0ABP7VR06_9FLAO</name>
<dbReference type="Gene3D" id="3.30.1360.20">
    <property type="entry name" value="Transcriptional coactivator/pterin dehydratase"/>
    <property type="match status" value="1"/>
</dbReference>
<evidence type="ECO:0000256" key="4">
    <source>
        <dbReference type="ARBA" id="ARBA00023239"/>
    </source>
</evidence>
<accession>A0ABP7VR06</accession>
<comment type="catalytic activity">
    <reaction evidence="1">
        <text>(4aS,6R)-4a-hydroxy-L-erythro-5,6,7,8-tetrahydrobiopterin = (6R)-L-erythro-6,7-dihydrobiopterin + H2O</text>
        <dbReference type="Rhea" id="RHEA:11920"/>
        <dbReference type="ChEBI" id="CHEBI:15377"/>
        <dbReference type="ChEBI" id="CHEBI:15642"/>
        <dbReference type="ChEBI" id="CHEBI:43120"/>
        <dbReference type="EC" id="4.2.1.96"/>
    </reaction>
</comment>
<evidence type="ECO:0000313" key="5">
    <source>
        <dbReference type="EMBL" id="GAA4072470.1"/>
    </source>
</evidence>
<evidence type="ECO:0000256" key="1">
    <source>
        <dbReference type="ARBA" id="ARBA00001554"/>
    </source>
</evidence>
<dbReference type="InterPro" id="IPR001533">
    <property type="entry name" value="Pterin_deHydtase"/>
</dbReference>
<dbReference type="EMBL" id="BAABCT010000004">
    <property type="protein sequence ID" value="GAA4072470.1"/>
    <property type="molecule type" value="Genomic_DNA"/>
</dbReference>
<dbReference type="Pfam" id="PF01329">
    <property type="entry name" value="Pterin_4a"/>
    <property type="match status" value="1"/>
</dbReference>
<evidence type="ECO:0000313" key="6">
    <source>
        <dbReference type="Proteomes" id="UP001500367"/>
    </source>
</evidence>
<organism evidence="5 6">
    <name type="scientific">Flavobacterium cheonanense</name>
    <dbReference type="NCBI Taxonomy" id="706183"/>
    <lineage>
        <taxon>Bacteria</taxon>
        <taxon>Pseudomonadati</taxon>
        <taxon>Bacteroidota</taxon>
        <taxon>Flavobacteriia</taxon>
        <taxon>Flavobacteriales</taxon>
        <taxon>Flavobacteriaceae</taxon>
        <taxon>Flavobacterium</taxon>
    </lineage>
</organism>
<dbReference type="InterPro" id="IPR036428">
    <property type="entry name" value="PCD_sf"/>
</dbReference>
<protein>
    <recommendedName>
        <fullName evidence="3">4a-hydroxytetrahydrobiopterin dehydratase</fullName>
        <ecNumber evidence="3">4.2.1.96</ecNumber>
    </recommendedName>
</protein>
<proteinExistence type="inferred from homology"/>
<dbReference type="CDD" id="cd00488">
    <property type="entry name" value="PCD_DCoH"/>
    <property type="match status" value="1"/>
</dbReference>
<comment type="caution">
    <text evidence="5">The sequence shown here is derived from an EMBL/GenBank/DDBJ whole genome shotgun (WGS) entry which is preliminary data.</text>
</comment>
<evidence type="ECO:0000256" key="2">
    <source>
        <dbReference type="ARBA" id="ARBA00006472"/>
    </source>
</evidence>